<evidence type="ECO:0000313" key="2">
    <source>
        <dbReference type="Proteomes" id="UP000193925"/>
    </source>
</evidence>
<name>A0ABY1ML44_9PROT</name>
<protein>
    <submittedName>
        <fullName evidence="1">Uncharacterized protein</fullName>
    </submittedName>
</protein>
<proteinExistence type="predicted"/>
<reference evidence="1 2" key="1">
    <citation type="submission" date="2017-03" db="EMBL/GenBank/DDBJ databases">
        <authorList>
            <person name="Regsiter A."/>
            <person name="William W."/>
        </authorList>
    </citation>
    <scope>NUCLEOTIDE SEQUENCE [LARGE SCALE GENOMIC DNA]</scope>
    <source>
        <strain evidence="1">PRJEB5721</strain>
    </source>
</reference>
<dbReference type="EMBL" id="LT841305">
    <property type="protein sequence ID" value="SMH64508.1"/>
    <property type="molecule type" value="Genomic_DNA"/>
</dbReference>
<dbReference type="Proteomes" id="UP000193925">
    <property type="component" value="Chromosome AFERRI"/>
</dbReference>
<evidence type="ECO:0000313" key="1">
    <source>
        <dbReference type="EMBL" id="SMH64508.1"/>
    </source>
</evidence>
<keyword evidence="2" id="KW-1185">Reference proteome</keyword>
<organism evidence="1 2">
    <name type="scientific">Acidithiobacillus ferrivorans</name>
    <dbReference type="NCBI Taxonomy" id="160808"/>
    <lineage>
        <taxon>Bacteria</taxon>
        <taxon>Pseudomonadati</taxon>
        <taxon>Pseudomonadota</taxon>
        <taxon>Acidithiobacillia</taxon>
        <taxon>Acidithiobacillales</taxon>
        <taxon>Acidithiobacillaceae</taxon>
        <taxon>Acidithiobacillus</taxon>
    </lineage>
</organism>
<accession>A0ABY1ML44</accession>
<gene>
    <name evidence="1" type="ORF">AFERRI_10541</name>
</gene>
<sequence>MNSEWLGAGRQSMRGAQVYAIRWQRGGCRLAVGCPFQYLHFIPIHHRYSGQSPWHSIK</sequence>